<dbReference type="Pfam" id="PF02518">
    <property type="entry name" value="HATPase_c"/>
    <property type="match status" value="1"/>
</dbReference>
<keyword evidence="11" id="KW-1185">Reference proteome</keyword>
<evidence type="ECO:0000313" key="10">
    <source>
        <dbReference type="EMBL" id="SFU64148.1"/>
    </source>
</evidence>
<dbReference type="AlphaFoldDB" id="A0A1I7HTS7"/>
<keyword evidence="3" id="KW-0597">Phosphoprotein</keyword>
<dbReference type="RefSeq" id="WP_245766588.1">
    <property type="nucleotide sequence ID" value="NZ_FPBK01000011.1"/>
</dbReference>
<dbReference type="SMART" id="SM00387">
    <property type="entry name" value="HATPase_c"/>
    <property type="match status" value="1"/>
</dbReference>
<dbReference type="SUPFAM" id="SSF55874">
    <property type="entry name" value="ATPase domain of HSP90 chaperone/DNA topoisomerase II/histidine kinase"/>
    <property type="match status" value="1"/>
</dbReference>
<evidence type="ECO:0000256" key="3">
    <source>
        <dbReference type="ARBA" id="ARBA00022553"/>
    </source>
</evidence>
<dbReference type="InterPro" id="IPR003594">
    <property type="entry name" value="HATPase_dom"/>
</dbReference>
<protein>
    <recommendedName>
        <fullName evidence="2">histidine kinase</fullName>
        <ecNumber evidence="2">2.7.13.3</ecNumber>
    </recommendedName>
</protein>
<feature type="transmembrane region" description="Helical" evidence="8">
    <location>
        <begin position="147"/>
        <end position="169"/>
    </location>
</feature>
<dbReference type="EC" id="2.7.13.3" evidence="2"/>
<dbReference type="InterPro" id="IPR003661">
    <property type="entry name" value="HisK_dim/P_dom"/>
</dbReference>
<evidence type="ECO:0000259" key="9">
    <source>
        <dbReference type="PROSITE" id="PS50109"/>
    </source>
</evidence>
<evidence type="ECO:0000256" key="7">
    <source>
        <dbReference type="ARBA" id="ARBA00022989"/>
    </source>
</evidence>
<feature type="domain" description="Histidine kinase" evidence="9">
    <location>
        <begin position="236"/>
        <end position="438"/>
    </location>
</feature>
<gene>
    <name evidence="10" type="ORF">SAMN05216480_11115</name>
</gene>
<keyword evidence="5 8" id="KW-0812">Transmembrane</keyword>
<dbReference type="SUPFAM" id="SSF47384">
    <property type="entry name" value="Homodimeric domain of signal transducing histidine kinase"/>
    <property type="match status" value="1"/>
</dbReference>
<dbReference type="STRING" id="1224947.SAMN05216480_11115"/>
<dbReference type="PANTHER" id="PTHR45436">
    <property type="entry name" value="SENSOR HISTIDINE KINASE YKOH"/>
    <property type="match status" value="1"/>
</dbReference>
<dbReference type="Gene3D" id="1.10.287.130">
    <property type="match status" value="1"/>
</dbReference>
<keyword evidence="6 10" id="KW-0418">Kinase</keyword>
<dbReference type="InterPro" id="IPR036890">
    <property type="entry name" value="HATPase_C_sf"/>
</dbReference>
<dbReference type="InterPro" id="IPR036097">
    <property type="entry name" value="HisK_dim/P_sf"/>
</dbReference>
<dbReference type="PROSITE" id="PS50109">
    <property type="entry name" value="HIS_KIN"/>
    <property type="match status" value="1"/>
</dbReference>
<dbReference type="Pfam" id="PF00512">
    <property type="entry name" value="HisKA"/>
    <property type="match status" value="1"/>
</dbReference>
<keyword evidence="7 8" id="KW-1133">Transmembrane helix</keyword>
<evidence type="ECO:0000313" key="11">
    <source>
        <dbReference type="Proteomes" id="UP000199138"/>
    </source>
</evidence>
<comment type="catalytic activity">
    <reaction evidence="1">
        <text>ATP + protein L-histidine = ADP + protein N-phospho-L-histidine.</text>
        <dbReference type="EC" id="2.7.13.3"/>
    </reaction>
</comment>
<dbReference type="Proteomes" id="UP000199138">
    <property type="component" value="Unassembled WGS sequence"/>
</dbReference>
<dbReference type="EMBL" id="FPBK01000011">
    <property type="protein sequence ID" value="SFU64148.1"/>
    <property type="molecule type" value="Genomic_DNA"/>
</dbReference>
<dbReference type="InterPro" id="IPR005467">
    <property type="entry name" value="His_kinase_dom"/>
</dbReference>
<evidence type="ECO:0000256" key="1">
    <source>
        <dbReference type="ARBA" id="ARBA00000085"/>
    </source>
</evidence>
<feature type="transmembrane region" description="Helical" evidence="8">
    <location>
        <begin position="29"/>
        <end position="47"/>
    </location>
</feature>
<dbReference type="InterPro" id="IPR050428">
    <property type="entry name" value="TCS_sensor_his_kinase"/>
</dbReference>
<dbReference type="SMART" id="SM00388">
    <property type="entry name" value="HisKA"/>
    <property type="match status" value="1"/>
</dbReference>
<organism evidence="10 11">
    <name type="scientific">Pustulibacterium marinum</name>
    <dbReference type="NCBI Taxonomy" id="1224947"/>
    <lineage>
        <taxon>Bacteria</taxon>
        <taxon>Pseudomonadati</taxon>
        <taxon>Bacteroidota</taxon>
        <taxon>Flavobacteriia</taxon>
        <taxon>Flavobacteriales</taxon>
        <taxon>Flavobacteriaceae</taxon>
        <taxon>Pustulibacterium</taxon>
    </lineage>
</organism>
<sequence>MIISKPFTAWDINGNMDKTKLLNKTTRSFLSYAIVILLASAPVFYYISEWLYVYETDEVLIFHKQDFVKNSRSNFSEAELQAWNKYNHNIEIVPDMGIQKDSIVGISIFDSTSQEKEPFRILYAPVTLNGKKYTYIEKSNLVEMEGMVISIALMFLCIIFVLFIGIIYISRASAVKIWKPFYDTLHKIRAFEIDKNREPHFVPTDIAEFDSLNKSIEKLIEKNTSIYQSQREFVENAAHELQTPLTLFQTKVDILAQSEGLSDEATTLIDSLNQDIARMNRLNKNLLLLSKITNDSYLEKARININILLEKNLDFFKEQGASKNLSIELDLQRSMYLTTNTTLAEVLINNLFMNAIRHNLPNGNIYISTDDRQLIFANSGSQSLEHPEKLFNRFSKENPSSQGNGLGLAIIKQIVEINGWDINYLYKHELHYFVISFQ</sequence>
<dbReference type="Gene3D" id="3.30.565.10">
    <property type="entry name" value="Histidine kinase-like ATPase, C-terminal domain"/>
    <property type="match status" value="1"/>
</dbReference>
<evidence type="ECO:0000256" key="5">
    <source>
        <dbReference type="ARBA" id="ARBA00022692"/>
    </source>
</evidence>
<dbReference type="CDD" id="cd00082">
    <property type="entry name" value="HisKA"/>
    <property type="match status" value="1"/>
</dbReference>
<evidence type="ECO:0000256" key="4">
    <source>
        <dbReference type="ARBA" id="ARBA00022679"/>
    </source>
</evidence>
<evidence type="ECO:0000256" key="2">
    <source>
        <dbReference type="ARBA" id="ARBA00012438"/>
    </source>
</evidence>
<dbReference type="GO" id="GO:0005886">
    <property type="term" value="C:plasma membrane"/>
    <property type="evidence" value="ECO:0007669"/>
    <property type="project" value="TreeGrafter"/>
</dbReference>
<evidence type="ECO:0000256" key="6">
    <source>
        <dbReference type="ARBA" id="ARBA00022777"/>
    </source>
</evidence>
<keyword evidence="8" id="KW-0472">Membrane</keyword>
<evidence type="ECO:0000256" key="8">
    <source>
        <dbReference type="SAM" id="Phobius"/>
    </source>
</evidence>
<dbReference type="PANTHER" id="PTHR45436:SF5">
    <property type="entry name" value="SENSOR HISTIDINE KINASE TRCS"/>
    <property type="match status" value="1"/>
</dbReference>
<reference evidence="10 11" key="1">
    <citation type="submission" date="2016-10" db="EMBL/GenBank/DDBJ databases">
        <authorList>
            <person name="de Groot N.N."/>
        </authorList>
    </citation>
    <scope>NUCLEOTIDE SEQUENCE [LARGE SCALE GENOMIC DNA]</scope>
    <source>
        <strain evidence="10 11">CGMCC 1.12333</strain>
    </source>
</reference>
<keyword evidence="4" id="KW-0808">Transferase</keyword>
<proteinExistence type="predicted"/>
<accession>A0A1I7HTS7</accession>
<name>A0A1I7HTS7_9FLAO</name>
<dbReference type="GO" id="GO:0000155">
    <property type="term" value="F:phosphorelay sensor kinase activity"/>
    <property type="evidence" value="ECO:0007669"/>
    <property type="project" value="InterPro"/>
</dbReference>